<dbReference type="SUPFAM" id="SSF55961">
    <property type="entry name" value="Bet v1-like"/>
    <property type="match status" value="1"/>
</dbReference>
<dbReference type="SMART" id="SM01037">
    <property type="entry name" value="Bet_v_1"/>
    <property type="match status" value="1"/>
</dbReference>
<accession>A0ABD3GE15</accession>
<evidence type="ECO:0000313" key="3">
    <source>
        <dbReference type="EMBL" id="KAL3676881.1"/>
    </source>
</evidence>
<dbReference type="Gene3D" id="3.30.530.20">
    <property type="match status" value="1"/>
</dbReference>
<keyword evidence="4" id="KW-1185">Reference proteome</keyword>
<evidence type="ECO:0000259" key="2">
    <source>
        <dbReference type="SMART" id="SM01037"/>
    </source>
</evidence>
<dbReference type="Proteomes" id="UP001633002">
    <property type="component" value="Unassembled WGS sequence"/>
</dbReference>
<dbReference type="Pfam" id="PF00407">
    <property type="entry name" value="Bet_v_1"/>
    <property type="match status" value="1"/>
</dbReference>
<name>A0ABD3GE15_9MARC</name>
<dbReference type="InterPro" id="IPR023393">
    <property type="entry name" value="START-like_dom_sf"/>
</dbReference>
<dbReference type="InterPro" id="IPR000916">
    <property type="entry name" value="Bet_v_I/MLP"/>
</dbReference>
<organism evidence="3 4">
    <name type="scientific">Riccia sorocarpa</name>
    <dbReference type="NCBI Taxonomy" id="122646"/>
    <lineage>
        <taxon>Eukaryota</taxon>
        <taxon>Viridiplantae</taxon>
        <taxon>Streptophyta</taxon>
        <taxon>Embryophyta</taxon>
        <taxon>Marchantiophyta</taxon>
        <taxon>Marchantiopsida</taxon>
        <taxon>Marchantiidae</taxon>
        <taxon>Marchantiales</taxon>
        <taxon>Ricciaceae</taxon>
        <taxon>Riccia</taxon>
    </lineage>
</organism>
<reference evidence="3 4" key="1">
    <citation type="submission" date="2024-09" db="EMBL/GenBank/DDBJ databases">
        <title>Chromosome-scale assembly of Riccia sorocarpa.</title>
        <authorList>
            <person name="Paukszto L."/>
        </authorList>
    </citation>
    <scope>NUCLEOTIDE SEQUENCE [LARGE SCALE GENOMIC DNA]</scope>
    <source>
        <strain evidence="3">LP-2024</strain>
        <tissue evidence="3">Aerial parts of the thallus</tissue>
    </source>
</reference>
<gene>
    <name evidence="3" type="ORF">R1sor_026829</name>
</gene>
<dbReference type="PANTHER" id="PTHR31213">
    <property type="entry name" value="OS08G0374000 PROTEIN-RELATED"/>
    <property type="match status" value="1"/>
</dbReference>
<comment type="caution">
    <text evidence="3">The sequence shown here is derived from an EMBL/GenBank/DDBJ whole genome shotgun (WGS) entry which is preliminary data.</text>
</comment>
<dbReference type="AlphaFoldDB" id="A0ABD3GE15"/>
<dbReference type="PANTHER" id="PTHR31213:SF24">
    <property type="entry name" value="OS08G0374000 PROTEIN"/>
    <property type="match status" value="1"/>
</dbReference>
<protein>
    <recommendedName>
        <fullName evidence="2">Bet v I/Major latex protein domain-containing protein</fullName>
    </recommendedName>
</protein>
<sequence length="159" mass="17548">MQGFKQTCKAQVELGVSASRLWATIKEGSKLLPKIAPEHFSYVKILQGQVGEIGSITLTKLGSMSPGGEEELLMKEQLLEVDDQAMTMKITEVEGGHIAVGFTKWQPTVKLVPLGPERVILRSTVEFEGDLDPTIAIALHMEAIPNLFRRVEKYLQETG</sequence>
<evidence type="ECO:0000256" key="1">
    <source>
        <dbReference type="ARBA" id="ARBA00009744"/>
    </source>
</evidence>
<comment type="similarity">
    <text evidence="1">Belongs to the BetVI family.</text>
</comment>
<feature type="domain" description="Bet v I/Major latex protein" evidence="2">
    <location>
        <begin position="3"/>
        <end position="158"/>
    </location>
</feature>
<proteinExistence type="inferred from homology"/>
<dbReference type="InterPro" id="IPR050279">
    <property type="entry name" value="Plant_def-hormone_signal"/>
</dbReference>
<dbReference type="EMBL" id="JBJQOH010000008">
    <property type="protein sequence ID" value="KAL3676881.1"/>
    <property type="molecule type" value="Genomic_DNA"/>
</dbReference>
<evidence type="ECO:0000313" key="4">
    <source>
        <dbReference type="Proteomes" id="UP001633002"/>
    </source>
</evidence>